<feature type="domain" description="CRISPR type III-associated protein" evidence="2">
    <location>
        <begin position="94"/>
        <end position="287"/>
    </location>
</feature>
<sequence>MTLPLYQSGSHALDDGHPPSKTAHLGLWFERFYQGFTSNWNLETDAKAKALIEKMKKDWIKAIAKQETPSKHLQRHAEQRQQLAKGIKAHYRVFETTSPFVTGVGLSHPVENGMSWHPTLGAPYMSGAAVKGLLRAWVEEWMDFDSEQAREALVIRWFGTAKNNEHNASAGELLFFDLLPTDKVTLACEVMTPHMGGWYEKGGQVTLSKDNPDKISVNDYADKVPADWHSPVPIYFLVVRSGKFATLIGARTPEAQAEVGQAMEELAKALEWLGAGAKTATGFGRMEESAADAYEREQNQAKEAKAQKMAALTPAQQCLTEVQELMSADQAKKHPSYKDSRTGNPIFEEAKKLKELATGMSEAEKAEAKACLTAVFGYLGIDRNKAKAAKELWSSLN</sequence>
<dbReference type="Proteomes" id="UP000248090">
    <property type="component" value="Unassembled WGS sequence"/>
</dbReference>
<keyword evidence="1" id="KW-0051">Antiviral defense</keyword>
<dbReference type="PANTHER" id="PTHR39965">
    <property type="entry name" value="CRISPR SYSTEM CMR SUBUNIT CMR6"/>
    <property type="match status" value="1"/>
</dbReference>
<evidence type="ECO:0000313" key="4">
    <source>
        <dbReference type="Proteomes" id="UP000248090"/>
    </source>
</evidence>
<keyword evidence="4" id="KW-1185">Reference proteome</keyword>
<dbReference type="RefSeq" id="WP_110186797.1">
    <property type="nucleotide sequence ID" value="NZ_CP177354.1"/>
</dbReference>
<comment type="caution">
    <text evidence="3">The sequence shown here is derived from an EMBL/GenBank/DDBJ whole genome shotgun (WGS) entry which is preliminary data.</text>
</comment>
<evidence type="ECO:0000313" key="3">
    <source>
        <dbReference type="EMBL" id="PXF31849.1"/>
    </source>
</evidence>
<organism evidence="3 4">
    <name type="scientific">Pokkaliibacter plantistimulans</name>
    <dbReference type="NCBI Taxonomy" id="1635171"/>
    <lineage>
        <taxon>Bacteria</taxon>
        <taxon>Pseudomonadati</taxon>
        <taxon>Pseudomonadota</taxon>
        <taxon>Gammaproteobacteria</taxon>
        <taxon>Oceanospirillales</taxon>
        <taxon>Balneatrichaceae</taxon>
        <taxon>Pokkaliibacter</taxon>
    </lineage>
</organism>
<dbReference type="EMBL" id="LAPT01000031">
    <property type="protein sequence ID" value="PXF31849.1"/>
    <property type="molecule type" value="Genomic_DNA"/>
</dbReference>
<dbReference type="NCBIfam" id="TIGR01898">
    <property type="entry name" value="cas_TM1791_cmr6"/>
    <property type="match status" value="1"/>
</dbReference>
<reference evidence="3 4" key="1">
    <citation type="submission" date="2015-03" db="EMBL/GenBank/DDBJ databases">
        <authorList>
            <person name="Krishnan R."/>
            <person name="Midha S."/>
            <person name="Patil P.B."/>
            <person name="Rameshkumar N."/>
        </authorList>
    </citation>
    <scope>NUCLEOTIDE SEQUENCE [LARGE SCALE GENOMIC DNA]</scope>
    <source>
        <strain evidence="3 4">L1E11</strain>
    </source>
</reference>
<proteinExistence type="predicted"/>
<protein>
    <recommendedName>
        <fullName evidence="2">CRISPR type III-associated protein domain-containing protein</fullName>
    </recommendedName>
</protein>
<evidence type="ECO:0000259" key="2">
    <source>
        <dbReference type="Pfam" id="PF03787"/>
    </source>
</evidence>
<dbReference type="InterPro" id="IPR010172">
    <property type="entry name" value="CRISPR-assoc_prot_TM1791"/>
</dbReference>
<evidence type="ECO:0000256" key="1">
    <source>
        <dbReference type="ARBA" id="ARBA00023118"/>
    </source>
</evidence>
<dbReference type="InterPro" id="IPR005537">
    <property type="entry name" value="RAMP_III_fam"/>
</dbReference>
<gene>
    <name evidence="3" type="ORF">WH50_07665</name>
</gene>
<dbReference type="Pfam" id="PF03787">
    <property type="entry name" value="RAMPs"/>
    <property type="match status" value="1"/>
</dbReference>
<accession>A0ABX5LYU4</accession>
<dbReference type="PANTHER" id="PTHR39965:SF1">
    <property type="entry name" value="CRISPR SYSTEM CMR SUBUNIT CMR6"/>
    <property type="match status" value="1"/>
</dbReference>
<name>A0ABX5LYU4_9GAMM</name>